<evidence type="ECO:0000313" key="1">
    <source>
        <dbReference type="EMBL" id="KAJ4439729.1"/>
    </source>
</evidence>
<comment type="caution">
    <text evidence="1">The sequence shown here is derived from an EMBL/GenBank/DDBJ whole genome shotgun (WGS) entry which is preliminary data.</text>
</comment>
<name>A0ABQ8T0Y6_PERAM</name>
<sequence length="306" mass="35303">MDVKCVNKFKVCHGSLYVMWLVDEPREFNLPTLPQRRITYVTEKLPVKYGIHSEEADKCIKLRAVKEKDFHTRFYVTYGTFVHAMCLANPKPSQQQRCHGNLLTSRTGGGSAGIDNYRLQIYNMADRATPTNEAEKRSGGRRIGIDSVDVPKDSRMRRSLNKRIRIVSLVSQHVDAKQKAFCVLSLAEHRSIIRDSACFAVSTILDRKLYRRKHSKRKVSDLKCRTHSRGISESPRKSIRQASVQLNIPPTTVHTVLHKRLRLRAYNLQLHQMITPNDKLERKRFAETMLDKVDDDDISNSSLFLR</sequence>
<dbReference type="EMBL" id="JAJSOF020000017">
    <property type="protein sequence ID" value="KAJ4439729.1"/>
    <property type="molecule type" value="Genomic_DNA"/>
</dbReference>
<dbReference type="Proteomes" id="UP001148838">
    <property type="component" value="Unassembled WGS sequence"/>
</dbReference>
<reference evidence="1 2" key="1">
    <citation type="journal article" date="2022" name="Allergy">
        <title>Genome assembly and annotation of Periplaneta americana reveal a comprehensive cockroach allergen profile.</title>
        <authorList>
            <person name="Wang L."/>
            <person name="Xiong Q."/>
            <person name="Saelim N."/>
            <person name="Wang L."/>
            <person name="Nong W."/>
            <person name="Wan A.T."/>
            <person name="Shi M."/>
            <person name="Liu X."/>
            <person name="Cao Q."/>
            <person name="Hui J.H.L."/>
            <person name="Sookrung N."/>
            <person name="Leung T.F."/>
            <person name="Tungtrongchitr A."/>
            <person name="Tsui S.K.W."/>
        </authorList>
    </citation>
    <scope>NUCLEOTIDE SEQUENCE [LARGE SCALE GENOMIC DNA]</scope>
    <source>
        <strain evidence="1">PWHHKU_190912</strain>
    </source>
</reference>
<protein>
    <submittedName>
        <fullName evidence="1">Uncharacterized protein</fullName>
    </submittedName>
</protein>
<proteinExistence type="predicted"/>
<organism evidence="1 2">
    <name type="scientific">Periplaneta americana</name>
    <name type="common">American cockroach</name>
    <name type="synonym">Blatta americana</name>
    <dbReference type="NCBI Taxonomy" id="6978"/>
    <lineage>
        <taxon>Eukaryota</taxon>
        <taxon>Metazoa</taxon>
        <taxon>Ecdysozoa</taxon>
        <taxon>Arthropoda</taxon>
        <taxon>Hexapoda</taxon>
        <taxon>Insecta</taxon>
        <taxon>Pterygota</taxon>
        <taxon>Neoptera</taxon>
        <taxon>Polyneoptera</taxon>
        <taxon>Dictyoptera</taxon>
        <taxon>Blattodea</taxon>
        <taxon>Blattoidea</taxon>
        <taxon>Blattidae</taxon>
        <taxon>Blattinae</taxon>
        <taxon>Periplaneta</taxon>
    </lineage>
</organism>
<gene>
    <name evidence="1" type="ORF">ANN_07857</name>
</gene>
<accession>A0ABQ8T0Y6</accession>
<keyword evidence="2" id="KW-1185">Reference proteome</keyword>
<evidence type="ECO:0000313" key="2">
    <source>
        <dbReference type="Proteomes" id="UP001148838"/>
    </source>
</evidence>